<evidence type="ECO:0000313" key="3">
    <source>
        <dbReference type="Proteomes" id="UP001183226"/>
    </source>
</evidence>
<dbReference type="InterPro" id="IPR007278">
    <property type="entry name" value="DUF397"/>
</dbReference>
<accession>A0ABU2L0C3</accession>
<sequence length="63" mass="6957">MPEQRTWRKSSYSGVNNNCVEVADLPDATAVRDSKQPDAAALAFPVAEWRAFLAGVDRDEFEG</sequence>
<dbReference type="RefSeq" id="WP_311547515.1">
    <property type="nucleotide sequence ID" value="NZ_JAVREK010000033.1"/>
</dbReference>
<feature type="domain" description="DUF397" evidence="1">
    <location>
        <begin position="6"/>
        <end position="56"/>
    </location>
</feature>
<organism evidence="2 3">
    <name type="scientific">Streptomonospora wellingtoniae</name>
    <dbReference type="NCBI Taxonomy" id="3075544"/>
    <lineage>
        <taxon>Bacteria</taxon>
        <taxon>Bacillati</taxon>
        <taxon>Actinomycetota</taxon>
        <taxon>Actinomycetes</taxon>
        <taxon>Streptosporangiales</taxon>
        <taxon>Nocardiopsidaceae</taxon>
        <taxon>Streptomonospora</taxon>
    </lineage>
</organism>
<gene>
    <name evidence="2" type="ORF">RM446_23000</name>
</gene>
<dbReference type="EMBL" id="JAVREK010000033">
    <property type="protein sequence ID" value="MDT0305000.1"/>
    <property type="molecule type" value="Genomic_DNA"/>
</dbReference>
<evidence type="ECO:0000259" key="1">
    <source>
        <dbReference type="Pfam" id="PF04149"/>
    </source>
</evidence>
<protein>
    <submittedName>
        <fullName evidence="2">DUF397 domain-containing protein</fullName>
    </submittedName>
</protein>
<comment type="caution">
    <text evidence="2">The sequence shown here is derived from an EMBL/GenBank/DDBJ whole genome shotgun (WGS) entry which is preliminary data.</text>
</comment>
<reference evidence="3" key="1">
    <citation type="submission" date="2023-07" db="EMBL/GenBank/DDBJ databases">
        <title>30 novel species of actinomycetes from the DSMZ collection.</title>
        <authorList>
            <person name="Nouioui I."/>
        </authorList>
    </citation>
    <scope>NUCLEOTIDE SEQUENCE [LARGE SCALE GENOMIC DNA]</scope>
    <source>
        <strain evidence="3">DSM 45055</strain>
    </source>
</reference>
<proteinExistence type="predicted"/>
<dbReference type="Proteomes" id="UP001183226">
    <property type="component" value="Unassembled WGS sequence"/>
</dbReference>
<name>A0ABU2L0C3_9ACTN</name>
<evidence type="ECO:0000313" key="2">
    <source>
        <dbReference type="EMBL" id="MDT0305000.1"/>
    </source>
</evidence>
<keyword evidence="3" id="KW-1185">Reference proteome</keyword>
<dbReference type="Pfam" id="PF04149">
    <property type="entry name" value="DUF397"/>
    <property type="match status" value="1"/>
</dbReference>